<proteinExistence type="predicted"/>
<keyword evidence="1" id="KW-0808">Transferase</keyword>
<dbReference type="EMBL" id="UARG01000017">
    <property type="protein sequence ID" value="SQA77331.1"/>
    <property type="molecule type" value="Genomic_DNA"/>
</dbReference>
<dbReference type="InterPro" id="IPR014942">
    <property type="entry name" value="AbiEii"/>
</dbReference>
<evidence type="ECO:0000313" key="2">
    <source>
        <dbReference type="Proteomes" id="UP000249891"/>
    </source>
</evidence>
<sequence length="213" mass="24668">MLQEQTVPGATFELLKILMKDEKLNEFYLAGGTAIALYLGHRTSIDLDLFSLEDFDNTELEFYLSQQYNFLTDNKARNTLKGSIEGVKIDFITFNTPLCEEIQSIGGIRLFSLQDIIAMKLLAIADNGTRLKDFIDIAYLSMRFSFDEMLSFVAYKFPNKNLQIYRKALLFHNDIYFDVPIQLTEKKYQWGKIAKRLDEMVTSPKKVFEHSPL</sequence>
<accession>A0A2X2RLZ8</accession>
<dbReference type="AlphaFoldDB" id="A0A2X2RLZ8"/>
<dbReference type="RefSeq" id="WP_128090866.1">
    <property type="nucleotide sequence ID" value="NZ_UARG01000017.1"/>
</dbReference>
<evidence type="ECO:0000313" key="1">
    <source>
        <dbReference type="EMBL" id="SQA77331.1"/>
    </source>
</evidence>
<dbReference type="Proteomes" id="UP000249891">
    <property type="component" value="Unassembled WGS sequence"/>
</dbReference>
<organism evidence="1 2">
    <name type="scientific">Capnocytophaga ochracea</name>
    <dbReference type="NCBI Taxonomy" id="1018"/>
    <lineage>
        <taxon>Bacteria</taxon>
        <taxon>Pseudomonadati</taxon>
        <taxon>Bacteroidota</taxon>
        <taxon>Flavobacteriia</taxon>
        <taxon>Flavobacteriales</taxon>
        <taxon>Flavobacteriaceae</taxon>
        <taxon>Capnocytophaga</taxon>
    </lineage>
</organism>
<name>A0A2X2RLZ8_CAPOC</name>
<gene>
    <name evidence="1" type="ORF">NCTC11546_00534</name>
</gene>
<dbReference type="Pfam" id="PF08843">
    <property type="entry name" value="AbiEii"/>
    <property type="match status" value="1"/>
</dbReference>
<dbReference type="GO" id="GO:0016740">
    <property type="term" value="F:transferase activity"/>
    <property type="evidence" value="ECO:0007669"/>
    <property type="project" value="UniProtKB-KW"/>
</dbReference>
<reference evidence="1 2" key="1">
    <citation type="submission" date="2018-06" db="EMBL/GenBank/DDBJ databases">
        <authorList>
            <consortium name="Pathogen Informatics"/>
            <person name="Doyle S."/>
        </authorList>
    </citation>
    <scope>NUCLEOTIDE SEQUENCE [LARGE SCALE GENOMIC DNA]</scope>
    <source>
        <strain evidence="1 2">NCTC11546</strain>
    </source>
</reference>
<protein>
    <submittedName>
        <fullName evidence="1">Nucleotidyl transferase of uncharacterized function (DUF1814)</fullName>
    </submittedName>
</protein>